<keyword evidence="2" id="KW-1185">Reference proteome</keyword>
<gene>
    <name evidence="1" type="ORF">WH50_22095</name>
</gene>
<reference evidence="1 2" key="1">
    <citation type="submission" date="2015-03" db="EMBL/GenBank/DDBJ databases">
        <authorList>
            <person name="Krishnan R."/>
            <person name="Midha S."/>
            <person name="Patil P.B."/>
            <person name="Rameshkumar N."/>
        </authorList>
    </citation>
    <scope>NUCLEOTIDE SEQUENCE [LARGE SCALE GENOMIC DNA]</scope>
    <source>
        <strain evidence="1 2">L1E11</strain>
    </source>
</reference>
<protein>
    <submittedName>
        <fullName evidence="1">Uncharacterized protein</fullName>
    </submittedName>
</protein>
<dbReference type="Proteomes" id="UP000248090">
    <property type="component" value="Unassembled WGS sequence"/>
</dbReference>
<proteinExistence type="predicted"/>
<organism evidence="1 2">
    <name type="scientific">Pokkaliibacter plantistimulans</name>
    <dbReference type="NCBI Taxonomy" id="1635171"/>
    <lineage>
        <taxon>Bacteria</taxon>
        <taxon>Pseudomonadati</taxon>
        <taxon>Pseudomonadota</taxon>
        <taxon>Gammaproteobacteria</taxon>
        <taxon>Oceanospirillales</taxon>
        <taxon>Balneatrichaceae</taxon>
        <taxon>Pokkaliibacter</taxon>
    </lineage>
</organism>
<evidence type="ECO:0000313" key="1">
    <source>
        <dbReference type="EMBL" id="PXF29178.1"/>
    </source>
</evidence>
<accession>A0ABX5LUL7</accession>
<sequence>MPRSAGCQSRTALIGSTFFACFTDKLSAVRVNVKRLDIACNFLLMVERRGDAILLNQVVVYLNQVDVSLNYVAIVNLT</sequence>
<evidence type="ECO:0000313" key="2">
    <source>
        <dbReference type="Proteomes" id="UP000248090"/>
    </source>
</evidence>
<dbReference type="PROSITE" id="PS51257">
    <property type="entry name" value="PROKAR_LIPOPROTEIN"/>
    <property type="match status" value="1"/>
</dbReference>
<dbReference type="EMBL" id="LAPT01000122">
    <property type="protein sequence ID" value="PXF29178.1"/>
    <property type="molecule type" value="Genomic_DNA"/>
</dbReference>
<name>A0ABX5LUL7_9GAMM</name>
<comment type="caution">
    <text evidence="1">The sequence shown here is derived from an EMBL/GenBank/DDBJ whole genome shotgun (WGS) entry which is preliminary data.</text>
</comment>